<accession>A0AA39J4F4</accession>
<keyword evidence="3" id="KW-1185">Reference proteome</keyword>
<dbReference type="EMBL" id="JAUEPT010000070">
    <property type="protein sequence ID" value="KAK0434649.1"/>
    <property type="molecule type" value="Genomic_DNA"/>
</dbReference>
<keyword evidence="1" id="KW-0472">Membrane</keyword>
<organism evidence="2 3">
    <name type="scientific">Armillaria borealis</name>
    <dbReference type="NCBI Taxonomy" id="47425"/>
    <lineage>
        <taxon>Eukaryota</taxon>
        <taxon>Fungi</taxon>
        <taxon>Dikarya</taxon>
        <taxon>Basidiomycota</taxon>
        <taxon>Agaricomycotina</taxon>
        <taxon>Agaricomycetes</taxon>
        <taxon>Agaricomycetidae</taxon>
        <taxon>Agaricales</taxon>
        <taxon>Marasmiineae</taxon>
        <taxon>Physalacriaceae</taxon>
        <taxon>Armillaria</taxon>
    </lineage>
</organism>
<protein>
    <submittedName>
        <fullName evidence="2">Uncharacterized protein</fullName>
    </submittedName>
</protein>
<comment type="caution">
    <text evidence="2">The sequence shown here is derived from an EMBL/GenBank/DDBJ whole genome shotgun (WGS) entry which is preliminary data.</text>
</comment>
<keyword evidence="1" id="KW-0812">Transmembrane</keyword>
<keyword evidence="1" id="KW-1133">Transmembrane helix</keyword>
<dbReference type="Proteomes" id="UP001175226">
    <property type="component" value="Unassembled WGS sequence"/>
</dbReference>
<sequence length="59" mass="6875">MTIRSIQAFRIDGAWKMRRQRLLYVIFEQGIFYFSVVTLFTTAAVVLNSVAPVDRVLCY</sequence>
<evidence type="ECO:0000256" key="1">
    <source>
        <dbReference type="SAM" id="Phobius"/>
    </source>
</evidence>
<evidence type="ECO:0000313" key="3">
    <source>
        <dbReference type="Proteomes" id="UP001175226"/>
    </source>
</evidence>
<feature type="transmembrane region" description="Helical" evidence="1">
    <location>
        <begin position="21"/>
        <end position="47"/>
    </location>
</feature>
<proteinExistence type="predicted"/>
<reference evidence="2" key="1">
    <citation type="submission" date="2023-06" db="EMBL/GenBank/DDBJ databases">
        <authorList>
            <consortium name="Lawrence Berkeley National Laboratory"/>
            <person name="Ahrendt S."/>
            <person name="Sahu N."/>
            <person name="Indic B."/>
            <person name="Wong-Bajracharya J."/>
            <person name="Merenyi Z."/>
            <person name="Ke H.-M."/>
            <person name="Monk M."/>
            <person name="Kocsube S."/>
            <person name="Drula E."/>
            <person name="Lipzen A."/>
            <person name="Balint B."/>
            <person name="Henrissat B."/>
            <person name="Andreopoulos B."/>
            <person name="Martin F.M."/>
            <person name="Harder C.B."/>
            <person name="Rigling D."/>
            <person name="Ford K.L."/>
            <person name="Foster G.D."/>
            <person name="Pangilinan J."/>
            <person name="Papanicolaou A."/>
            <person name="Barry K."/>
            <person name="LaButti K."/>
            <person name="Viragh M."/>
            <person name="Koriabine M."/>
            <person name="Yan M."/>
            <person name="Riley R."/>
            <person name="Champramary S."/>
            <person name="Plett K.L."/>
            <person name="Tsai I.J."/>
            <person name="Slot J."/>
            <person name="Sipos G."/>
            <person name="Plett J."/>
            <person name="Nagy L.G."/>
            <person name="Grigoriev I.V."/>
        </authorList>
    </citation>
    <scope>NUCLEOTIDE SEQUENCE</scope>
    <source>
        <strain evidence="2">FPL87.14</strain>
    </source>
</reference>
<gene>
    <name evidence="2" type="ORF">EV421DRAFT_1839602</name>
</gene>
<dbReference type="AlphaFoldDB" id="A0AA39J4F4"/>
<evidence type="ECO:0000313" key="2">
    <source>
        <dbReference type="EMBL" id="KAK0434649.1"/>
    </source>
</evidence>
<name>A0AA39J4F4_9AGAR</name>